<protein>
    <submittedName>
        <fullName evidence="1">Uncharacterized protein</fullName>
    </submittedName>
</protein>
<accession>A0A8H6F6V2</accession>
<dbReference type="AlphaFoldDB" id="A0A8H6F6V2"/>
<reference evidence="1 2" key="1">
    <citation type="journal article" date="2020" name="Genomics">
        <title>Complete, high-quality genomes from long-read metagenomic sequencing of two wolf lichen thalli reveals enigmatic genome architecture.</title>
        <authorList>
            <person name="McKenzie S.K."/>
            <person name="Walston R.F."/>
            <person name="Allen J.L."/>
        </authorList>
    </citation>
    <scope>NUCLEOTIDE SEQUENCE [LARGE SCALE GENOMIC DNA]</scope>
    <source>
        <strain evidence="1">WasteWater1</strain>
    </source>
</reference>
<dbReference type="RefSeq" id="XP_037147120.1">
    <property type="nucleotide sequence ID" value="XM_037297410.1"/>
</dbReference>
<dbReference type="EMBL" id="JACCJB010000025">
    <property type="protein sequence ID" value="KAF6217685.1"/>
    <property type="molecule type" value="Genomic_DNA"/>
</dbReference>
<dbReference type="GeneID" id="59334913"/>
<gene>
    <name evidence="1" type="ORF">HO133_006512</name>
</gene>
<evidence type="ECO:0000313" key="2">
    <source>
        <dbReference type="Proteomes" id="UP000593566"/>
    </source>
</evidence>
<keyword evidence="2" id="KW-1185">Reference proteome</keyword>
<dbReference type="Proteomes" id="UP000593566">
    <property type="component" value="Unassembled WGS sequence"/>
</dbReference>
<sequence>MVVPVTTTQALIQKILSLTVASNSRAPGHALQPEKMLKFEFVGTDNEALTYEEVEIALLGLMKYTTVWDSGSKNDQVRMCTFRLFYEDNNWPFAEGSVRLTADSLAHAMYTS</sequence>
<organism evidence="1 2">
    <name type="scientific">Letharia lupina</name>
    <dbReference type="NCBI Taxonomy" id="560253"/>
    <lineage>
        <taxon>Eukaryota</taxon>
        <taxon>Fungi</taxon>
        <taxon>Dikarya</taxon>
        <taxon>Ascomycota</taxon>
        <taxon>Pezizomycotina</taxon>
        <taxon>Lecanoromycetes</taxon>
        <taxon>OSLEUM clade</taxon>
        <taxon>Lecanoromycetidae</taxon>
        <taxon>Lecanorales</taxon>
        <taxon>Lecanorineae</taxon>
        <taxon>Parmeliaceae</taxon>
        <taxon>Letharia</taxon>
    </lineage>
</organism>
<comment type="caution">
    <text evidence="1">The sequence shown here is derived from an EMBL/GenBank/DDBJ whole genome shotgun (WGS) entry which is preliminary data.</text>
</comment>
<evidence type="ECO:0000313" key="1">
    <source>
        <dbReference type="EMBL" id="KAF6217685.1"/>
    </source>
</evidence>
<name>A0A8H6F6V2_9LECA</name>
<proteinExistence type="predicted"/>